<evidence type="ECO:0000313" key="3">
    <source>
        <dbReference type="Proteomes" id="UP000179102"/>
    </source>
</evidence>
<keyword evidence="1" id="KW-1133">Transmembrane helix</keyword>
<dbReference type="EMBL" id="MFAZ01000025">
    <property type="protein sequence ID" value="OGD86974.1"/>
    <property type="molecule type" value="Genomic_DNA"/>
</dbReference>
<keyword evidence="1" id="KW-0812">Transmembrane</keyword>
<accession>A0A1F5G590</accession>
<comment type="caution">
    <text evidence="2">The sequence shown here is derived from an EMBL/GenBank/DDBJ whole genome shotgun (WGS) entry which is preliminary data.</text>
</comment>
<proteinExistence type="predicted"/>
<reference evidence="2 3" key="1">
    <citation type="journal article" date="2016" name="Nat. Commun.">
        <title>Thousands of microbial genomes shed light on interconnected biogeochemical processes in an aquifer system.</title>
        <authorList>
            <person name="Anantharaman K."/>
            <person name="Brown C.T."/>
            <person name="Hug L.A."/>
            <person name="Sharon I."/>
            <person name="Castelle C.J."/>
            <person name="Probst A.J."/>
            <person name="Thomas B.C."/>
            <person name="Singh A."/>
            <person name="Wilkins M.J."/>
            <person name="Karaoz U."/>
            <person name="Brodie E.L."/>
            <person name="Williams K.H."/>
            <person name="Hubbard S.S."/>
            <person name="Banfield J.F."/>
        </authorList>
    </citation>
    <scope>NUCLEOTIDE SEQUENCE [LARGE SCALE GENOMIC DNA]</scope>
</reference>
<name>A0A1F5G590_9BACT</name>
<keyword evidence="1" id="KW-0472">Membrane</keyword>
<evidence type="ECO:0000313" key="2">
    <source>
        <dbReference type="EMBL" id="OGD86974.1"/>
    </source>
</evidence>
<organism evidence="2 3">
    <name type="scientific">Candidatus Curtissbacteria bacterium RIFCSPHIGHO2_01_FULL_41_11</name>
    <dbReference type="NCBI Taxonomy" id="1797711"/>
    <lineage>
        <taxon>Bacteria</taxon>
        <taxon>Candidatus Curtissiibacteriota</taxon>
    </lineage>
</organism>
<dbReference type="STRING" id="1797711.A2870_04355"/>
<feature type="transmembrane region" description="Helical" evidence="1">
    <location>
        <begin position="12"/>
        <end position="31"/>
    </location>
</feature>
<gene>
    <name evidence="2" type="ORF">A2870_04355</name>
</gene>
<sequence length="91" mass="9796">MQSNKQGFAPLIIILIIAIIIAVAVLAFNYLGVNKSGKSSQTVNSDAQLNELNTLGVSDEVSAIETDLNKTNLEKINQELPQVDQEAEKGL</sequence>
<dbReference type="AlphaFoldDB" id="A0A1F5G590"/>
<protein>
    <submittedName>
        <fullName evidence="2">Uncharacterized protein</fullName>
    </submittedName>
</protein>
<dbReference type="Proteomes" id="UP000179102">
    <property type="component" value="Unassembled WGS sequence"/>
</dbReference>
<evidence type="ECO:0000256" key="1">
    <source>
        <dbReference type="SAM" id="Phobius"/>
    </source>
</evidence>